<comment type="caution">
    <text evidence="4">The sequence shown here is derived from an EMBL/GenBank/DDBJ whole genome shotgun (WGS) entry which is preliminary data.</text>
</comment>
<dbReference type="InterPro" id="IPR041677">
    <property type="entry name" value="DNA2/NAM7_AAA_11"/>
</dbReference>
<name>A0AAD5D2K1_AMBAR</name>
<dbReference type="EMBL" id="JAMZMK010005792">
    <property type="protein sequence ID" value="KAI7751920.1"/>
    <property type="molecule type" value="Genomic_DNA"/>
</dbReference>
<keyword evidence="1" id="KW-0505">Motor protein</keyword>
<dbReference type="Gene3D" id="3.40.50.300">
    <property type="entry name" value="P-loop containing nucleotide triphosphate hydrolases"/>
    <property type="match status" value="1"/>
</dbReference>
<accession>A0AAD5D2K1</accession>
<dbReference type="GO" id="GO:0000184">
    <property type="term" value="P:nuclear-transcribed mRNA catabolic process, nonsense-mediated decay"/>
    <property type="evidence" value="ECO:0007669"/>
    <property type="project" value="TreeGrafter"/>
</dbReference>
<keyword evidence="5" id="KW-1185">Reference proteome</keyword>
<dbReference type="GO" id="GO:0008017">
    <property type="term" value="F:microtubule binding"/>
    <property type="evidence" value="ECO:0007669"/>
    <property type="project" value="InterPro"/>
</dbReference>
<reference evidence="4" key="1">
    <citation type="submission" date="2022-06" db="EMBL/GenBank/DDBJ databases">
        <title>Uncovering the hologenomic basis of an extraordinary plant invasion.</title>
        <authorList>
            <person name="Bieker V.C."/>
            <person name="Martin M.D."/>
            <person name="Gilbert T."/>
            <person name="Hodgins K."/>
            <person name="Battlay P."/>
            <person name="Petersen B."/>
            <person name="Wilson J."/>
        </authorList>
    </citation>
    <scope>NUCLEOTIDE SEQUENCE</scope>
    <source>
        <strain evidence="4">AA19_3_7</strain>
        <tissue evidence="4">Leaf</tissue>
    </source>
</reference>
<dbReference type="AlphaFoldDB" id="A0AAD5D2K1"/>
<dbReference type="GO" id="GO:0003724">
    <property type="term" value="F:RNA helicase activity"/>
    <property type="evidence" value="ECO:0007669"/>
    <property type="project" value="TreeGrafter"/>
</dbReference>
<dbReference type="PROSITE" id="PS50067">
    <property type="entry name" value="KINESIN_MOTOR_2"/>
    <property type="match status" value="1"/>
</dbReference>
<organism evidence="4 5">
    <name type="scientific">Ambrosia artemisiifolia</name>
    <name type="common">Common ragweed</name>
    <dbReference type="NCBI Taxonomy" id="4212"/>
    <lineage>
        <taxon>Eukaryota</taxon>
        <taxon>Viridiplantae</taxon>
        <taxon>Streptophyta</taxon>
        <taxon>Embryophyta</taxon>
        <taxon>Tracheophyta</taxon>
        <taxon>Spermatophyta</taxon>
        <taxon>Magnoliopsida</taxon>
        <taxon>eudicotyledons</taxon>
        <taxon>Gunneridae</taxon>
        <taxon>Pentapetalae</taxon>
        <taxon>asterids</taxon>
        <taxon>campanulids</taxon>
        <taxon>Asterales</taxon>
        <taxon>Asteraceae</taxon>
        <taxon>Asteroideae</taxon>
        <taxon>Heliantheae alliance</taxon>
        <taxon>Heliantheae</taxon>
        <taxon>Ambrosia</taxon>
    </lineage>
</organism>
<feature type="domain" description="Kinesin motor" evidence="3">
    <location>
        <begin position="128"/>
        <end position="163"/>
    </location>
</feature>
<protein>
    <recommendedName>
        <fullName evidence="3">Kinesin motor domain-containing protein</fullName>
    </recommendedName>
</protein>
<dbReference type="Pfam" id="PF00225">
    <property type="entry name" value="Kinesin"/>
    <property type="match status" value="1"/>
</dbReference>
<dbReference type="Proteomes" id="UP001206925">
    <property type="component" value="Unassembled WGS sequence"/>
</dbReference>
<gene>
    <name evidence="4" type="ORF">M8C21_001931</name>
</gene>
<dbReference type="Pfam" id="PF13086">
    <property type="entry name" value="AAA_11"/>
    <property type="match status" value="1"/>
</dbReference>
<proteinExistence type="inferred from homology"/>
<evidence type="ECO:0000259" key="3">
    <source>
        <dbReference type="PROSITE" id="PS50067"/>
    </source>
</evidence>
<sequence>MASKDYATTTALGQWAAFVEGSIQGSTQTASQSYQINIGRMEQEVVVRLCAKLREAVSSPVEQLTLHYQVLIDESTQSTEPECFIPLVHGAKQVVLVGDRCQLGPVIMCKKAAQAGLVQSLFERLVLLGGQAKTLMFVHISPELNAVGETLSTLKFAERVATVEFGAAQLHKIANLKAALARKEGDQEGMKQNVSGSPVANYHLVPLPT</sequence>
<dbReference type="GO" id="GO:0003777">
    <property type="term" value="F:microtubule motor activity"/>
    <property type="evidence" value="ECO:0007669"/>
    <property type="project" value="InterPro"/>
</dbReference>
<comment type="similarity">
    <text evidence="2">Belongs to the TRAFAC class myosin-kinesin ATPase superfamily. Kinesin family.</text>
</comment>
<dbReference type="PANTHER" id="PTHR10887">
    <property type="entry name" value="DNA2/NAM7 HELICASE FAMILY"/>
    <property type="match status" value="1"/>
</dbReference>
<evidence type="ECO:0000313" key="4">
    <source>
        <dbReference type="EMBL" id="KAI7751920.1"/>
    </source>
</evidence>
<comment type="caution">
    <text evidence="2">Lacks conserved residue(s) required for the propagation of feature annotation.</text>
</comment>
<dbReference type="InterPro" id="IPR027417">
    <property type="entry name" value="P-loop_NTPase"/>
</dbReference>
<dbReference type="GO" id="GO:0007018">
    <property type="term" value="P:microtubule-based movement"/>
    <property type="evidence" value="ECO:0007669"/>
    <property type="project" value="InterPro"/>
</dbReference>
<dbReference type="SUPFAM" id="SSF52540">
    <property type="entry name" value="P-loop containing nucleoside triphosphate hydrolases"/>
    <property type="match status" value="2"/>
</dbReference>
<evidence type="ECO:0000256" key="2">
    <source>
        <dbReference type="PROSITE-ProRule" id="PRU00283"/>
    </source>
</evidence>
<dbReference type="PANTHER" id="PTHR10887:SF364">
    <property type="entry name" value="REGULATOR OF NONSENSE TRANSCRIPTS 1"/>
    <property type="match status" value="1"/>
</dbReference>
<dbReference type="GO" id="GO:0005737">
    <property type="term" value="C:cytoplasm"/>
    <property type="evidence" value="ECO:0007669"/>
    <property type="project" value="TreeGrafter"/>
</dbReference>
<dbReference type="InterPro" id="IPR045055">
    <property type="entry name" value="DNA2/NAM7-like"/>
</dbReference>
<dbReference type="InterPro" id="IPR001752">
    <property type="entry name" value="Kinesin_motor_dom"/>
</dbReference>
<evidence type="ECO:0000313" key="5">
    <source>
        <dbReference type="Proteomes" id="UP001206925"/>
    </source>
</evidence>
<dbReference type="Gene3D" id="1.20.58.1980">
    <property type="match status" value="1"/>
</dbReference>
<evidence type="ECO:0000256" key="1">
    <source>
        <dbReference type="ARBA" id="ARBA00023175"/>
    </source>
</evidence>
<dbReference type="GO" id="GO:0005524">
    <property type="term" value="F:ATP binding"/>
    <property type="evidence" value="ECO:0007669"/>
    <property type="project" value="InterPro"/>
</dbReference>